<keyword evidence="5 13" id="KW-0489">Methyltransferase</keyword>
<dbReference type="GO" id="GO:0006281">
    <property type="term" value="P:DNA repair"/>
    <property type="evidence" value="ECO:0007669"/>
    <property type="project" value="UniProtKB-KW"/>
</dbReference>
<dbReference type="EMBL" id="MU866216">
    <property type="protein sequence ID" value="KAK4175886.1"/>
    <property type="molecule type" value="Genomic_DNA"/>
</dbReference>
<evidence type="ECO:0000313" key="14">
    <source>
        <dbReference type="Proteomes" id="UP001302321"/>
    </source>
</evidence>
<dbReference type="EC" id="2.1.1.63" evidence="3"/>
<dbReference type="PANTHER" id="PTHR10815">
    <property type="entry name" value="METHYLATED-DNA--PROTEIN-CYSTEINE METHYLTRANSFERASE"/>
    <property type="match status" value="1"/>
</dbReference>
<evidence type="ECO:0000256" key="4">
    <source>
        <dbReference type="ARBA" id="ARBA00015377"/>
    </source>
</evidence>
<evidence type="ECO:0000256" key="3">
    <source>
        <dbReference type="ARBA" id="ARBA00011918"/>
    </source>
</evidence>
<feature type="domain" description="Methylated-DNA-[protein]-cysteine S-methyltransferase DNA binding" evidence="12">
    <location>
        <begin position="86"/>
        <end position="177"/>
    </location>
</feature>
<protein>
    <recommendedName>
        <fullName evidence="4">Methylated-DNA--protein-cysteine methyltransferase</fullName>
        <ecNumber evidence="3">2.1.1.63</ecNumber>
    </recommendedName>
    <alternativeName>
        <fullName evidence="9">6-O-methylguanine-DNA methyltransferase</fullName>
    </alternativeName>
    <alternativeName>
        <fullName evidence="10">O-6-methylguanine-DNA-alkyltransferase</fullName>
    </alternativeName>
</protein>
<gene>
    <name evidence="13" type="ORF">QBC36DRAFT_330442</name>
</gene>
<organism evidence="13 14">
    <name type="scientific">Triangularia setosa</name>
    <dbReference type="NCBI Taxonomy" id="2587417"/>
    <lineage>
        <taxon>Eukaryota</taxon>
        <taxon>Fungi</taxon>
        <taxon>Dikarya</taxon>
        <taxon>Ascomycota</taxon>
        <taxon>Pezizomycotina</taxon>
        <taxon>Sordariomycetes</taxon>
        <taxon>Sordariomycetidae</taxon>
        <taxon>Sordariales</taxon>
        <taxon>Podosporaceae</taxon>
        <taxon>Triangularia</taxon>
    </lineage>
</organism>
<keyword evidence="7" id="KW-0227">DNA damage</keyword>
<name>A0AAN6W675_9PEZI</name>
<dbReference type="PROSITE" id="PS00374">
    <property type="entry name" value="MGMT"/>
    <property type="match status" value="1"/>
</dbReference>
<dbReference type="Gene3D" id="1.10.10.10">
    <property type="entry name" value="Winged helix-like DNA-binding domain superfamily/Winged helix DNA-binding domain"/>
    <property type="match status" value="1"/>
</dbReference>
<dbReference type="CDD" id="cd06445">
    <property type="entry name" value="ATase"/>
    <property type="match status" value="1"/>
</dbReference>
<evidence type="ECO:0000259" key="12">
    <source>
        <dbReference type="Pfam" id="PF01035"/>
    </source>
</evidence>
<evidence type="ECO:0000256" key="6">
    <source>
        <dbReference type="ARBA" id="ARBA00022679"/>
    </source>
</evidence>
<dbReference type="AlphaFoldDB" id="A0AAN6W675"/>
<reference evidence="13" key="1">
    <citation type="journal article" date="2023" name="Mol. Phylogenet. Evol.">
        <title>Genome-scale phylogeny and comparative genomics of the fungal order Sordariales.</title>
        <authorList>
            <person name="Hensen N."/>
            <person name="Bonometti L."/>
            <person name="Westerberg I."/>
            <person name="Brannstrom I.O."/>
            <person name="Guillou S."/>
            <person name="Cros-Aarteil S."/>
            <person name="Calhoun S."/>
            <person name="Haridas S."/>
            <person name="Kuo A."/>
            <person name="Mondo S."/>
            <person name="Pangilinan J."/>
            <person name="Riley R."/>
            <person name="LaButti K."/>
            <person name="Andreopoulos B."/>
            <person name="Lipzen A."/>
            <person name="Chen C."/>
            <person name="Yan M."/>
            <person name="Daum C."/>
            <person name="Ng V."/>
            <person name="Clum A."/>
            <person name="Steindorff A."/>
            <person name="Ohm R.A."/>
            <person name="Martin F."/>
            <person name="Silar P."/>
            <person name="Natvig D.O."/>
            <person name="Lalanne C."/>
            <person name="Gautier V."/>
            <person name="Ament-Velasquez S.L."/>
            <person name="Kruys A."/>
            <person name="Hutchinson M.I."/>
            <person name="Powell A.J."/>
            <person name="Barry K."/>
            <person name="Miller A.N."/>
            <person name="Grigoriev I.V."/>
            <person name="Debuchy R."/>
            <person name="Gladieux P."/>
            <person name="Hiltunen Thoren M."/>
            <person name="Johannesson H."/>
        </authorList>
    </citation>
    <scope>NUCLEOTIDE SEQUENCE</scope>
    <source>
        <strain evidence="13">CBS 892.96</strain>
    </source>
</reference>
<evidence type="ECO:0000256" key="10">
    <source>
        <dbReference type="ARBA" id="ARBA00031621"/>
    </source>
</evidence>
<dbReference type="InterPro" id="IPR036388">
    <property type="entry name" value="WH-like_DNA-bd_sf"/>
</dbReference>
<evidence type="ECO:0000256" key="8">
    <source>
        <dbReference type="ARBA" id="ARBA00023204"/>
    </source>
</evidence>
<evidence type="ECO:0000256" key="7">
    <source>
        <dbReference type="ARBA" id="ARBA00022763"/>
    </source>
</evidence>
<keyword evidence="14" id="KW-1185">Reference proteome</keyword>
<comment type="similarity">
    <text evidence="2">Belongs to the MGMT family.</text>
</comment>
<accession>A0AAN6W675</accession>
<evidence type="ECO:0000256" key="2">
    <source>
        <dbReference type="ARBA" id="ARBA00008711"/>
    </source>
</evidence>
<comment type="catalytic activity">
    <reaction evidence="1">
        <text>a 4-O-methyl-thymidine in DNA + L-cysteinyl-[protein] = a thymidine in DNA + S-methyl-L-cysteinyl-[protein]</text>
        <dbReference type="Rhea" id="RHEA:53428"/>
        <dbReference type="Rhea" id="RHEA-COMP:10131"/>
        <dbReference type="Rhea" id="RHEA-COMP:10132"/>
        <dbReference type="Rhea" id="RHEA-COMP:13555"/>
        <dbReference type="Rhea" id="RHEA-COMP:13556"/>
        <dbReference type="ChEBI" id="CHEBI:29950"/>
        <dbReference type="ChEBI" id="CHEBI:82612"/>
        <dbReference type="ChEBI" id="CHEBI:137386"/>
        <dbReference type="ChEBI" id="CHEBI:137387"/>
        <dbReference type="EC" id="2.1.1.63"/>
    </reaction>
</comment>
<keyword evidence="8" id="KW-0234">DNA repair</keyword>
<evidence type="ECO:0000256" key="1">
    <source>
        <dbReference type="ARBA" id="ARBA00001286"/>
    </source>
</evidence>
<dbReference type="SUPFAM" id="SSF46767">
    <property type="entry name" value="Methylated DNA-protein cysteine methyltransferase, C-terminal domain"/>
    <property type="match status" value="1"/>
</dbReference>
<comment type="caution">
    <text evidence="13">The sequence shown here is derived from an EMBL/GenBank/DDBJ whole genome shotgun (WGS) entry which is preliminary data.</text>
</comment>
<dbReference type="InterPro" id="IPR014048">
    <property type="entry name" value="MethylDNA_cys_MeTrfase_DNA-bd"/>
</dbReference>
<dbReference type="InterPro" id="IPR036217">
    <property type="entry name" value="MethylDNA_cys_MeTrfase_DNAb"/>
</dbReference>
<dbReference type="Proteomes" id="UP001302321">
    <property type="component" value="Unassembled WGS sequence"/>
</dbReference>
<dbReference type="Pfam" id="PF01035">
    <property type="entry name" value="DNA_binding_1"/>
    <property type="match status" value="1"/>
</dbReference>
<dbReference type="NCBIfam" id="TIGR00589">
    <property type="entry name" value="ogt"/>
    <property type="match status" value="1"/>
</dbReference>
<dbReference type="InterPro" id="IPR001497">
    <property type="entry name" value="MethylDNA_cys_MeTrfase_AS"/>
</dbReference>
<dbReference type="GO" id="GO:0032259">
    <property type="term" value="P:methylation"/>
    <property type="evidence" value="ECO:0007669"/>
    <property type="project" value="UniProtKB-KW"/>
</dbReference>
<evidence type="ECO:0000256" key="11">
    <source>
        <dbReference type="ARBA" id="ARBA00049348"/>
    </source>
</evidence>
<comment type="catalytic activity">
    <reaction evidence="11">
        <text>a 6-O-methyl-2'-deoxyguanosine in DNA + L-cysteinyl-[protein] = S-methyl-L-cysteinyl-[protein] + a 2'-deoxyguanosine in DNA</text>
        <dbReference type="Rhea" id="RHEA:24000"/>
        <dbReference type="Rhea" id="RHEA-COMP:10131"/>
        <dbReference type="Rhea" id="RHEA-COMP:10132"/>
        <dbReference type="Rhea" id="RHEA-COMP:11367"/>
        <dbReference type="Rhea" id="RHEA-COMP:11368"/>
        <dbReference type="ChEBI" id="CHEBI:29950"/>
        <dbReference type="ChEBI" id="CHEBI:82612"/>
        <dbReference type="ChEBI" id="CHEBI:85445"/>
        <dbReference type="ChEBI" id="CHEBI:85448"/>
        <dbReference type="EC" id="2.1.1.63"/>
    </reaction>
</comment>
<sequence>MATLTAPPTAAFPFTPSKDSSLVMNSAFSPSSSALTLATPSSPLPCITATITASTSSKRKHSSISTAPPTPNYPSLINTSQKITSFERKVYHLLLTIPPGSFTTYALLSTHLKSSPRAVGNALRKNPFAPGVPCHRVIATGNTLGGFKGKISRRSADGVGGVDTLIEKKALLQKEGVRFDGRGRVLGTPFKGFK</sequence>
<evidence type="ECO:0000256" key="9">
    <source>
        <dbReference type="ARBA" id="ARBA00030795"/>
    </source>
</evidence>
<evidence type="ECO:0000256" key="5">
    <source>
        <dbReference type="ARBA" id="ARBA00022603"/>
    </source>
</evidence>
<reference evidence="13" key="2">
    <citation type="submission" date="2023-05" db="EMBL/GenBank/DDBJ databases">
        <authorList>
            <consortium name="Lawrence Berkeley National Laboratory"/>
            <person name="Steindorff A."/>
            <person name="Hensen N."/>
            <person name="Bonometti L."/>
            <person name="Westerberg I."/>
            <person name="Brannstrom I.O."/>
            <person name="Guillou S."/>
            <person name="Cros-Aarteil S."/>
            <person name="Calhoun S."/>
            <person name="Haridas S."/>
            <person name="Kuo A."/>
            <person name="Mondo S."/>
            <person name="Pangilinan J."/>
            <person name="Riley R."/>
            <person name="Labutti K."/>
            <person name="Andreopoulos B."/>
            <person name="Lipzen A."/>
            <person name="Chen C."/>
            <person name="Yanf M."/>
            <person name="Daum C."/>
            <person name="Ng V."/>
            <person name="Clum A."/>
            <person name="Ohm R."/>
            <person name="Martin F."/>
            <person name="Silar P."/>
            <person name="Natvig D."/>
            <person name="Lalanne C."/>
            <person name="Gautier V."/>
            <person name="Ament-Velasquez S.L."/>
            <person name="Kruys A."/>
            <person name="Hutchinson M.I."/>
            <person name="Powell A.J."/>
            <person name="Barry K."/>
            <person name="Miller A.N."/>
            <person name="Grigoriev I.V."/>
            <person name="Debuchy R."/>
            <person name="Gladieux P."/>
            <person name="Thoren M.H."/>
            <person name="Johannesson H."/>
        </authorList>
    </citation>
    <scope>NUCLEOTIDE SEQUENCE</scope>
    <source>
        <strain evidence="13">CBS 892.96</strain>
    </source>
</reference>
<proteinExistence type="inferred from homology"/>
<keyword evidence="6" id="KW-0808">Transferase</keyword>
<dbReference type="GO" id="GO:0003908">
    <property type="term" value="F:methylated-DNA-[protein]-cysteine S-methyltransferase activity"/>
    <property type="evidence" value="ECO:0007669"/>
    <property type="project" value="UniProtKB-EC"/>
</dbReference>
<evidence type="ECO:0000313" key="13">
    <source>
        <dbReference type="EMBL" id="KAK4175886.1"/>
    </source>
</evidence>
<dbReference type="PANTHER" id="PTHR10815:SF13">
    <property type="entry name" value="METHYLATED-DNA--PROTEIN-CYSTEINE METHYLTRANSFERASE"/>
    <property type="match status" value="1"/>
</dbReference>